<dbReference type="PATRIC" id="fig|758793.3.peg.465"/>
<dbReference type="Proteomes" id="UP000013966">
    <property type="component" value="Chromosome 1"/>
</dbReference>
<evidence type="ECO:0000313" key="1">
    <source>
        <dbReference type="EMBL" id="BAN22220.1"/>
    </source>
</evidence>
<gene>
    <name evidence="1" type="ORF">BRPE64_ACDS04660</name>
</gene>
<dbReference type="AlphaFoldDB" id="R4WMY1"/>
<evidence type="ECO:0000313" key="2">
    <source>
        <dbReference type="Proteomes" id="UP000013966"/>
    </source>
</evidence>
<accession>R4WMY1</accession>
<dbReference type="SUPFAM" id="SSF52266">
    <property type="entry name" value="SGNH hydrolase"/>
    <property type="match status" value="1"/>
</dbReference>
<evidence type="ECO:0008006" key="3">
    <source>
        <dbReference type="Google" id="ProtNLM"/>
    </source>
</evidence>
<dbReference type="HOGENOM" id="CLU_929742_0_0_4"/>
<keyword evidence="2" id="KW-1185">Reference proteome</keyword>
<organism evidence="1 2">
    <name type="scientific">Caballeronia insecticola</name>
    <dbReference type="NCBI Taxonomy" id="758793"/>
    <lineage>
        <taxon>Bacteria</taxon>
        <taxon>Pseudomonadati</taxon>
        <taxon>Pseudomonadota</taxon>
        <taxon>Betaproteobacteria</taxon>
        <taxon>Burkholderiales</taxon>
        <taxon>Burkholderiaceae</taxon>
        <taxon>Caballeronia</taxon>
    </lineage>
</organism>
<sequence length="315" mass="33677">MIVSFPNRANFQFDAAKRKFLAQGDSWFSIGALPPALTTNILANIALDDGCGAVTFASPGKTLQQMVDWKSEADYVGVLCGGKACRWDALLFSAGGNDLFDAILTMPGDANPTKASMRLLRTVAERAAVLPSADGSHYVRPEGWSAFRTVMTDCIRQIIAKRDDPRSQSQGVPIVFHSYDIAQPRNAPVVAGKIGPWLFKAFTDPAYAIPQEDWRAVVTYLLDSWQAFFVGAAGQPDINARLAAQGVAGANIHFASLVGTLTPASEDSDGPDGDWTNEIHPSIQGYKRLGRAYATAIPAAPETFTVAQVPTGATG</sequence>
<reference evidence="1 2" key="2">
    <citation type="journal article" date="2018" name="Int. J. Syst. Evol. Microbiol.">
        <title>Burkholderia insecticola sp. nov., a gut symbiotic bacterium of the bean bug Riptortus pedestris.</title>
        <authorList>
            <person name="Takeshita K."/>
            <person name="Tamaki H."/>
            <person name="Ohbayashi T."/>
            <person name="Meng X.-Y."/>
            <person name="Sone T."/>
            <person name="Mitani Y."/>
            <person name="Peeters C."/>
            <person name="Kikuchi Y."/>
            <person name="Vandamme P."/>
        </authorList>
    </citation>
    <scope>NUCLEOTIDE SEQUENCE [LARGE SCALE GENOMIC DNA]</scope>
    <source>
        <strain evidence="1">RPE64</strain>
    </source>
</reference>
<dbReference type="EMBL" id="AP013058">
    <property type="protein sequence ID" value="BAN22220.1"/>
    <property type="molecule type" value="Genomic_DNA"/>
</dbReference>
<name>R4WMY1_9BURK</name>
<dbReference type="STRING" id="758793.BRPE64_ACDS04660"/>
<reference evidence="1 2" key="1">
    <citation type="journal article" date="2013" name="Genome Announc.">
        <title>Complete Genome Sequence of Burkholderia sp. Strain RPE64, Bacterial Symbiont of the Bean Bug Riptortus pedestris.</title>
        <authorList>
            <person name="Shibata T.F."/>
            <person name="Maeda T."/>
            <person name="Nikoh N."/>
            <person name="Yamaguchi K."/>
            <person name="Oshima K."/>
            <person name="Hattori M."/>
            <person name="Nishiyama T."/>
            <person name="Hasebe M."/>
            <person name="Fukatsu T."/>
            <person name="Kikuchi Y."/>
            <person name="Shigenobu S."/>
        </authorList>
    </citation>
    <scope>NUCLEOTIDE SEQUENCE [LARGE SCALE GENOMIC DNA]</scope>
</reference>
<protein>
    <recommendedName>
        <fullName evidence="3">SGNH hydrolase-type esterase domain-containing protein</fullName>
    </recommendedName>
</protein>
<dbReference type="KEGG" id="buo:BRPE64_ACDS04660"/>
<proteinExistence type="predicted"/>